<sequence length="131" mass="14447">MKTSIKLSALFVLLTAGVFATTTAKAFVDPNDVTPKAKEVVSFKSLDHDRGLTVNFAKSESGKSMVKVYNKDNELLLKDIVPSKTDVSKGYVLTGLADGEYTMEIYTNNQVVKKSIHVYQDGDQKSFYIAQ</sequence>
<dbReference type="Proteomes" id="UP000199705">
    <property type="component" value="Unassembled WGS sequence"/>
</dbReference>
<proteinExistence type="predicted"/>
<keyword evidence="1" id="KW-0732">Signal</keyword>
<dbReference type="RefSeq" id="WP_091171863.1">
    <property type="nucleotide sequence ID" value="NZ_FNCG01000012.1"/>
</dbReference>
<protein>
    <recommendedName>
        <fullName evidence="4">Por secretion system C-terminal sorting domain-containing protein</fullName>
    </recommendedName>
</protein>
<accession>A0A1G8F4Q8</accession>
<feature type="chain" id="PRO_5011758603" description="Por secretion system C-terminal sorting domain-containing protein" evidence="1">
    <location>
        <begin position="21"/>
        <end position="131"/>
    </location>
</feature>
<evidence type="ECO:0008006" key="4">
    <source>
        <dbReference type="Google" id="ProtNLM"/>
    </source>
</evidence>
<name>A0A1G8F4Q8_9SPHI</name>
<keyword evidence="3" id="KW-1185">Reference proteome</keyword>
<gene>
    <name evidence="2" type="ORF">SAMN05192573_112154</name>
</gene>
<evidence type="ECO:0000313" key="3">
    <source>
        <dbReference type="Proteomes" id="UP000199705"/>
    </source>
</evidence>
<feature type="signal peptide" evidence="1">
    <location>
        <begin position="1"/>
        <end position="20"/>
    </location>
</feature>
<organism evidence="2 3">
    <name type="scientific">Mucilaginibacter gossypii</name>
    <dbReference type="NCBI Taxonomy" id="551996"/>
    <lineage>
        <taxon>Bacteria</taxon>
        <taxon>Pseudomonadati</taxon>
        <taxon>Bacteroidota</taxon>
        <taxon>Sphingobacteriia</taxon>
        <taxon>Sphingobacteriales</taxon>
        <taxon>Sphingobacteriaceae</taxon>
        <taxon>Mucilaginibacter</taxon>
    </lineage>
</organism>
<dbReference type="AlphaFoldDB" id="A0A1G8F4Q8"/>
<reference evidence="3" key="1">
    <citation type="submission" date="2016-10" db="EMBL/GenBank/DDBJ databases">
        <authorList>
            <person name="Varghese N."/>
            <person name="Submissions S."/>
        </authorList>
    </citation>
    <scope>NUCLEOTIDE SEQUENCE [LARGE SCALE GENOMIC DNA]</scope>
    <source>
        <strain evidence="3">Gh-67</strain>
    </source>
</reference>
<evidence type="ECO:0000256" key="1">
    <source>
        <dbReference type="SAM" id="SignalP"/>
    </source>
</evidence>
<dbReference type="EMBL" id="FNCG01000012">
    <property type="protein sequence ID" value="SDH77111.1"/>
    <property type="molecule type" value="Genomic_DNA"/>
</dbReference>
<evidence type="ECO:0000313" key="2">
    <source>
        <dbReference type="EMBL" id="SDH77111.1"/>
    </source>
</evidence>